<dbReference type="GO" id="GO:0003723">
    <property type="term" value="F:RNA binding"/>
    <property type="evidence" value="ECO:0007669"/>
    <property type="project" value="UniProtKB-KW"/>
</dbReference>
<evidence type="ECO:0000256" key="3">
    <source>
        <dbReference type="ARBA" id="ARBA00022884"/>
    </source>
</evidence>
<dbReference type="AlphaFoldDB" id="A0A6A3CZ80"/>
<keyword evidence="2" id="KW-0396">Initiation factor</keyword>
<dbReference type="EMBL" id="VEPZ02000137">
    <property type="protein sequence ID" value="KAE8732728.1"/>
    <property type="molecule type" value="Genomic_DNA"/>
</dbReference>
<keyword evidence="3" id="KW-0694">RNA-binding</keyword>
<keyword evidence="6" id="KW-1185">Reference proteome</keyword>
<reference evidence="5" key="1">
    <citation type="submission" date="2019-09" db="EMBL/GenBank/DDBJ databases">
        <title>Draft genome information of white flower Hibiscus syriacus.</title>
        <authorList>
            <person name="Kim Y.-M."/>
        </authorList>
    </citation>
    <scope>NUCLEOTIDE SEQUENCE [LARGE SCALE GENOMIC DNA]</scope>
    <source>
        <strain evidence="5">YM2019G1</strain>
    </source>
</reference>
<proteinExistence type="predicted"/>
<protein>
    <submittedName>
        <fullName evidence="5">Uncharacterized protein</fullName>
    </submittedName>
</protein>
<evidence type="ECO:0000256" key="1">
    <source>
        <dbReference type="ARBA" id="ARBA00022490"/>
    </source>
</evidence>
<evidence type="ECO:0000313" key="5">
    <source>
        <dbReference type="EMBL" id="KAE8732728.1"/>
    </source>
</evidence>
<dbReference type="PANTHER" id="PTHR12399">
    <property type="entry name" value="EUKARYOTIC TRANSLATION INITIATION FACTOR 3 SUBUNIT 7"/>
    <property type="match status" value="1"/>
</dbReference>
<name>A0A6A3CZ80_HIBSY</name>
<evidence type="ECO:0000256" key="4">
    <source>
        <dbReference type="ARBA" id="ARBA00022917"/>
    </source>
</evidence>
<dbReference type="Pfam" id="PF05091">
    <property type="entry name" value="eIF-3_zeta"/>
    <property type="match status" value="1"/>
</dbReference>
<evidence type="ECO:0000256" key="2">
    <source>
        <dbReference type="ARBA" id="ARBA00022540"/>
    </source>
</evidence>
<dbReference type="GO" id="GO:0003743">
    <property type="term" value="F:translation initiation factor activity"/>
    <property type="evidence" value="ECO:0007669"/>
    <property type="project" value="UniProtKB-KW"/>
</dbReference>
<dbReference type="GO" id="GO:0005852">
    <property type="term" value="C:eukaryotic translation initiation factor 3 complex"/>
    <property type="evidence" value="ECO:0007669"/>
    <property type="project" value="InterPro"/>
</dbReference>
<gene>
    <name evidence="5" type="ORF">F3Y22_tig00001750pilonHSYRG00008</name>
</gene>
<dbReference type="PANTHER" id="PTHR12399:SF3">
    <property type="entry name" value="EUKARYOTIC TRANSLATION INITIATION FACTOR 3 SUBUNIT D"/>
    <property type="match status" value="1"/>
</dbReference>
<sequence length="268" mass="30562">MVGRDEEKHEVKGIGDSENELGIELGIALEHVEPNARSTRGKVICLNNANVTLRVGWLNVIREWLEDIVGNMSSRELMDTITKDLLGEQVAPSVVELTIERVNSFISYSEERSELEEFSHQVLARHGNKVSFDEPNSFDTEEDKVASVTYKYRKWKLDNDMQLVARCEGQSVVDDTSQKPFITLNALNEFDPKYFGVDWRQKFETQKGVVLSTDLNNNANKLTKWTAQVILANADLMRLGYVLRVHHRDHFNHVILGVVGYKPRDCAD</sequence>
<comment type="caution">
    <text evidence="5">The sequence shown here is derived from an EMBL/GenBank/DDBJ whole genome shotgun (WGS) entry which is preliminary data.</text>
</comment>
<keyword evidence="1" id="KW-0963">Cytoplasm</keyword>
<accession>A0A6A3CZ80</accession>
<evidence type="ECO:0000313" key="6">
    <source>
        <dbReference type="Proteomes" id="UP000436088"/>
    </source>
</evidence>
<keyword evidence="4" id="KW-0648">Protein biosynthesis</keyword>
<organism evidence="5 6">
    <name type="scientific">Hibiscus syriacus</name>
    <name type="common">Rose of Sharon</name>
    <dbReference type="NCBI Taxonomy" id="106335"/>
    <lineage>
        <taxon>Eukaryota</taxon>
        <taxon>Viridiplantae</taxon>
        <taxon>Streptophyta</taxon>
        <taxon>Embryophyta</taxon>
        <taxon>Tracheophyta</taxon>
        <taxon>Spermatophyta</taxon>
        <taxon>Magnoliopsida</taxon>
        <taxon>eudicotyledons</taxon>
        <taxon>Gunneridae</taxon>
        <taxon>Pentapetalae</taxon>
        <taxon>rosids</taxon>
        <taxon>malvids</taxon>
        <taxon>Malvales</taxon>
        <taxon>Malvaceae</taxon>
        <taxon>Malvoideae</taxon>
        <taxon>Hibiscus</taxon>
    </lineage>
</organism>
<dbReference type="InterPro" id="IPR007783">
    <property type="entry name" value="eIF3d"/>
</dbReference>
<dbReference type="Proteomes" id="UP000436088">
    <property type="component" value="Unassembled WGS sequence"/>
</dbReference>